<dbReference type="EMBL" id="CMVM020000075">
    <property type="status" value="NOT_ANNOTATED_CDS"/>
    <property type="molecule type" value="Genomic_DNA"/>
</dbReference>
<sequence length="121" mass="13793">MIIPGVQMVFISGIIPSKQRFLQNIVCSQLISTNCHGIFLRSAKLISDVPDQDSYFHSLYYIWPVDMLFTVVDCNECRNGNSVVVRFMVHKLLYRRKGQKDAIVIPGEELLIGVSEFKLIS</sequence>
<protein>
    <submittedName>
        <fullName evidence="1">Uncharacterized protein</fullName>
    </submittedName>
</protein>
<dbReference type="AlphaFoldDB" id="A0A8R1XUS4"/>
<proteinExistence type="predicted"/>
<dbReference type="EnsemblMetazoa" id="OVOC2634.1">
    <property type="protein sequence ID" value="OVOC2634.1"/>
    <property type="gene ID" value="WBGene00239443"/>
</dbReference>
<evidence type="ECO:0000313" key="1">
    <source>
        <dbReference type="EnsemblMetazoa" id="OVOC2634.1"/>
    </source>
</evidence>
<evidence type="ECO:0000313" key="2">
    <source>
        <dbReference type="Proteomes" id="UP000024404"/>
    </source>
</evidence>
<organism evidence="1 2">
    <name type="scientific">Onchocerca volvulus</name>
    <dbReference type="NCBI Taxonomy" id="6282"/>
    <lineage>
        <taxon>Eukaryota</taxon>
        <taxon>Metazoa</taxon>
        <taxon>Ecdysozoa</taxon>
        <taxon>Nematoda</taxon>
        <taxon>Chromadorea</taxon>
        <taxon>Rhabditida</taxon>
        <taxon>Spirurina</taxon>
        <taxon>Spiruromorpha</taxon>
        <taxon>Filarioidea</taxon>
        <taxon>Onchocercidae</taxon>
        <taxon>Onchocerca</taxon>
    </lineage>
</organism>
<dbReference type="Proteomes" id="UP000024404">
    <property type="component" value="Unassembled WGS sequence"/>
</dbReference>
<name>A0A8R1XUS4_ONCVO</name>
<reference evidence="2" key="1">
    <citation type="submission" date="2013-10" db="EMBL/GenBank/DDBJ databases">
        <title>Genome sequencing of Onchocerca volvulus.</title>
        <authorList>
            <person name="Cotton J."/>
            <person name="Tsai J."/>
            <person name="Stanley E."/>
            <person name="Tracey A."/>
            <person name="Holroyd N."/>
            <person name="Lustigman S."/>
            <person name="Berriman M."/>
        </authorList>
    </citation>
    <scope>NUCLEOTIDE SEQUENCE</scope>
</reference>
<keyword evidence="2" id="KW-1185">Reference proteome</keyword>
<reference evidence="1" key="2">
    <citation type="submission" date="2022-06" db="UniProtKB">
        <authorList>
            <consortium name="EnsemblMetazoa"/>
        </authorList>
    </citation>
    <scope>IDENTIFICATION</scope>
</reference>
<accession>A0A8R1XUS4</accession>